<evidence type="ECO:0000313" key="1">
    <source>
        <dbReference type="EMBL" id="OUM84585.1"/>
    </source>
</evidence>
<name>A0A1Y3PB83_9BACI</name>
<protein>
    <submittedName>
        <fullName evidence="1">Uncharacterized protein</fullName>
    </submittedName>
</protein>
<evidence type="ECO:0000313" key="2">
    <source>
        <dbReference type="Proteomes" id="UP000196475"/>
    </source>
</evidence>
<organism evidence="1 2">
    <name type="scientific">Bacillus thermozeamaize</name>
    <dbReference type="NCBI Taxonomy" id="230954"/>
    <lineage>
        <taxon>Bacteria</taxon>
        <taxon>Bacillati</taxon>
        <taxon>Bacillota</taxon>
        <taxon>Bacilli</taxon>
        <taxon>Bacillales</taxon>
        <taxon>Bacillaceae</taxon>
        <taxon>Bacillus</taxon>
    </lineage>
</organism>
<sequence>MKKEMKPGTARNQAGWSASRPPARFIFIEKKRPVVRTDRPKKGIYMKKGGYLHHKRVWLNSVKNKITISLQERKRFH</sequence>
<gene>
    <name evidence="1" type="ORF">BAA01_07935</name>
</gene>
<accession>A0A1Y3PB83</accession>
<proteinExistence type="predicted"/>
<dbReference type="Proteomes" id="UP000196475">
    <property type="component" value="Unassembled WGS sequence"/>
</dbReference>
<comment type="caution">
    <text evidence="1">The sequence shown here is derived from an EMBL/GenBank/DDBJ whole genome shotgun (WGS) entry which is preliminary data.</text>
</comment>
<dbReference type="AlphaFoldDB" id="A0A1Y3PB83"/>
<reference evidence="2" key="1">
    <citation type="submission" date="2016-06" db="EMBL/GenBank/DDBJ databases">
        <authorList>
            <person name="Nascimento L."/>
            <person name="Pereira R.V."/>
            <person name="Martins L.F."/>
            <person name="Quaggio R.B."/>
            <person name="Silva A.M."/>
            <person name="Setubal J.C."/>
        </authorList>
    </citation>
    <scope>NUCLEOTIDE SEQUENCE [LARGE SCALE GENOMIC DNA]</scope>
</reference>
<dbReference type="EMBL" id="LZRT01000122">
    <property type="protein sequence ID" value="OUM84585.1"/>
    <property type="molecule type" value="Genomic_DNA"/>
</dbReference>